<evidence type="ECO:0000313" key="3">
    <source>
        <dbReference type="EMBL" id="KAF4621116.1"/>
    </source>
</evidence>
<evidence type="ECO:0000259" key="2">
    <source>
        <dbReference type="Pfam" id="PF13460"/>
    </source>
</evidence>
<name>A0A8H4VSF0_9AGAR</name>
<dbReference type="EMBL" id="JAACJL010000015">
    <property type="protein sequence ID" value="KAF4621116.1"/>
    <property type="molecule type" value="Genomic_DNA"/>
</dbReference>
<dbReference type="Gene3D" id="3.40.50.720">
    <property type="entry name" value="NAD(P)-binding Rossmann-like Domain"/>
    <property type="match status" value="1"/>
</dbReference>
<organism evidence="3 4">
    <name type="scientific">Agrocybe pediades</name>
    <dbReference type="NCBI Taxonomy" id="84607"/>
    <lineage>
        <taxon>Eukaryota</taxon>
        <taxon>Fungi</taxon>
        <taxon>Dikarya</taxon>
        <taxon>Basidiomycota</taxon>
        <taxon>Agaricomycotina</taxon>
        <taxon>Agaricomycetes</taxon>
        <taxon>Agaricomycetidae</taxon>
        <taxon>Agaricales</taxon>
        <taxon>Agaricineae</taxon>
        <taxon>Strophariaceae</taxon>
        <taxon>Agrocybe</taxon>
    </lineage>
</organism>
<evidence type="ECO:0000256" key="1">
    <source>
        <dbReference type="ARBA" id="ARBA00038376"/>
    </source>
</evidence>
<dbReference type="Proteomes" id="UP000521872">
    <property type="component" value="Unassembled WGS sequence"/>
</dbReference>
<dbReference type="InterPro" id="IPR016040">
    <property type="entry name" value="NAD(P)-bd_dom"/>
</dbReference>
<comment type="caution">
    <text evidence="3">The sequence shown here is derived from an EMBL/GenBank/DDBJ whole genome shotgun (WGS) entry which is preliminary data.</text>
</comment>
<dbReference type="AlphaFoldDB" id="A0A8H4VSF0"/>
<proteinExistence type="inferred from homology"/>
<dbReference type="PANTHER" id="PTHR43355:SF2">
    <property type="entry name" value="FLAVIN REDUCTASE (NADPH)"/>
    <property type="match status" value="1"/>
</dbReference>
<protein>
    <recommendedName>
        <fullName evidence="2">NAD(P)-binding domain-containing protein</fullName>
    </recommendedName>
</protein>
<dbReference type="InterPro" id="IPR051606">
    <property type="entry name" value="Polyketide_Oxido-like"/>
</dbReference>
<feature type="domain" description="NAD(P)-binding" evidence="2">
    <location>
        <begin position="8"/>
        <end position="204"/>
    </location>
</feature>
<dbReference type="InterPro" id="IPR036291">
    <property type="entry name" value="NAD(P)-bd_dom_sf"/>
</dbReference>
<evidence type="ECO:0000313" key="4">
    <source>
        <dbReference type="Proteomes" id="UP000521872"/>
    </source>
</evidence>
<dbReference type="Pfam" id="PF13460">
    <property type="entry name" value="NAD_binding_10"/>
    <property type="match status" value="1"/>
</dbReference>
<dbReference type="SUPFAM" id="SSF51735">
    <property type="entry name" value="NAD(P)-binding Rossmann-fold domains"/>
    <property type="match status" value="1"/>
</dbReference>
<sequence>MTRFLILGATGPSGILLVRKTLEAFPNATIVIYARSPDKVPEDLKKNVSVSIIKGTLEDLDVVETAVKDVEVVLSALGPGASHPSNTPIATFYGHLIDLMNKHQVKRFILLSTASSADPHDKFSWKYAALVRTIRTLAHSAYAEIVACGEVVRSKGEALDWTLVRVPFLTNADTEGVVAGYVGDGKVGMTLSRKALAAFMVGEVEKREWVQKAPLISNA</sequence>
<accession>A0A8H4VSF0</accession>
<gene>
    <name evidence="3" type="ORF">D9613_000515</name>
</gene>
<dbReference type="PANTHER" id="PTHR43355">
    <property type="entry name" value="FLAVIN REDUCTASE (NADPH)"/>
    <property type="match status" value="1"/>
</dbReference>
<comment type="similarity">
    <text evidence="1">Belongs to the avfA family.</text>
</comment>
<reference evidence="3 4" key="1">
    <citation type="submission" date="2019-12" db="EMBL/GenBank/DDBJ databases">
        <authorList>
            <person name="Floudas D."/>
            <person name="Bentzer J."/>
            <person name="Ahren D."/>
            <person name="Johansson T."/>
            <person name="Persson P."/>
            <person name="Tunlid A."/>
        </authorList>
    </citation>
    <scope>NUCLEOTIDE SEQUENCE [LARGE SCALE GENOMIC DNA]</scope>
    <source>
        <strain evidence="3 4">CBS 102.39</strain>
    </source>
</reference>
<keyword evidence="4" id="KW-1185">Reference proteome</keyword>
<dbReference type="GO" id="GO:0016646">
    <property type="term" value="F:oxidoreductase activity, acting on the CH-NH group of donors, NAD or NADP as acceptor"/>
    <property type="evidence" value="ECO:0007669"/>
    <property type="project" value="TreeGrafter"/>
</dbReference>